<evidence type="ECO:0000313" key="7">
    <source>
        <dbReference type="EMBL" id="MBB4019855.1"/>
    </source>
</evidence>
<dbReference type="GO" id="GO:0020037">
    <property type="term" value="F:heme binding"/>
    <property type="evidence" value="ECO:0007669"/>
    <property type="project" value="InterPro"/>
</dbReference>
<dbReference type="EMBL" id="JACIEN010000009">
    <property type="protein sequence ID" value="MBB4019855.1"/>
    <property type="molecule type" value="Genomic_DNA"/>
</dbReference>
<keyword evidence="1 5" id="KW-0349">Heme</keyword>
<dbReference type="GO" id="GO:0008941">
    <property type="term" value="F:nitric oxide dioxygenase NAD(P)H activity"/>
    <property type="evidence" value="ECO:0007669"/>
    <property type="project" value="TreeGrafter"/>
</dbReference>
<dbReference type="GO" id="GO:0046210">
    <property type="term" value="P:nitric oxide catabolic process"/>
    <property type="evidence" value="ECO:0007669"/>
    <property type="project" value="TreeGrafter"/>
</dbReference>
<dbReference type="InterPro" id="IPR009050">
    <property type="entry name" value="Globin-like_sf"/>
</dbReference>
<dbReference type="PANTHER" id="PTHR43396">
    <property type="entry name" value="FLAVOHEMOPROTEIN"/>
    <property type="match status" value="1"/>
</dbReference>
<dbReference type="RefSeq" id="WP_019401781.1">
    <property type="nucleotide sequence ID" value="NZ_JACIEN010000009.1"/>
</dbReference>
<comment type="similarity">
    <text evidence="5">Belongs to the globin family.</text>
</comment>
<evidence type="ECO:0000256" key="1">
    <source>
        <dbReference type="ARBA" id="ARBA00022617"/>
    </source>
</evidence>
<feature type="domain" description="Globin" evidence="6">
    <location>
        <begin position="1"/>
        <end position="135"/>
    </location>
</feature>
<keyword evidence="2 5" id="KW-0561">Oxygen transport</keyword>
<keyword evidence="3" id="KW-0479">Metal-binding</keyword>
<gene>
    <name evidence="7" type="ORF">GGR16_004915</name>
</gene>
<proteinExistence type="inferred from homology"/>
<dbReference type="Gene3D" id="1.10.490.10">
    <property type="entry name" value="Globins"/>
    <property type="match status" value="1"/>
</dbReference>
<dbReference type="PROSITE" id="PS01033">
    <property type="entry name" value="GLOBIN"/>
    <property type="match status" value="1"/>
</dbReference>
<dbReference type="SUPFAM" id="SSF46458">
    <property type="entry name" value="Globin-like"/>
    <property type="match status" value="1"/>
</dbReference>
<dbReference type="AlphaFoldDB" id="A0A840C2U9"/>
<evidence type="ECO:0000256" key="3">
    <source>
        <dbReference type="ARBA" id="ARBA00022723"/>
    </source>
</evidence>
<accession>A0A840C2U9</accession>
<protein>
    <submittedName>
        <fullName evidence="7">Hemoglobin-like flavoprotein</fullName>
    </submittedName>
</protein>
<keyword evidence="5" id="KW-0813">Transport</keyword>
<organism evidence="7 8">
    <name type="scientific">Chelatococcus caeni</name>
    <dbReference type="NCBI Taxonomy" id="1348468"/>
    <lineage>
        <taxon>Bacteria</taxon>
        <taxon>Pseudomonadati</taxon>
        <taxon>Pseudomonadota</taxon>
        <taxon>Alphaproteobacteria</taxon>
        <taxon>Hyphomicrobiales</taxon>
        <taxon>Chelatococcaceae</taxon>
        <taxon>Chelatococcus</taxon>
    </lineage>
</organism>
<dbReference type="InterPro" id="IPR000971">
    <property type="entry name" value="Globin"/>
</dbReference>
<evidence type="ECO:0000259" key="6">
    <source>
        <dbReference type="PROSITE" id="PS01033"/>
    </source>
</evidence>
<evidence type="ECO:0000256" key="2">
    <source>
        <dbReference type="ARBA" id="ARBA00022621"/>
    </source>
</evidence>
<reference evidence="7 8" key="1">
    <citation type="submission" date="2020-08" db="EMBL/GenBank/DDBJ databases">
        <title>Genomic Encyclopedia of Type Strains, Phase IV (KMG-IV): sequencing the most valuable type-strain genomes for metagenomic binning, comparative biology and taxonomic classification.</title>
        <authorList>
            <person name="Goeker M."/>
        </authorList>
    </citation>
    <scope>NUCLEOTIDE SEQUENCE [LARGE SCALE GENOMIC DNA]</scope>
    <source>
        <strain evidence="7 8">DSM 103737</strain>
    </source>
</reference>
<dbReference type="Pfam" id="PF00042">
    <property type="entry name" value="Globin"/>
    <property type="match status" value="1"/>
</dbReference>
<dbReference type="GO" id="GO:0071500">
    <property type="term" value="P:cellular response to nitrosative stress"/>
    <property type="evidence" value="ECO:0007669"/>
    <property type="project" value="TreeGrafter"/>
</dbReference>
<dbReference type="CDD" id="cd12131">
    <property type="entry name" value="HGbI-like"/>
    <property type="match status" value="1"/>
</dbReference>
<evidence type="ECO:0000256" key="5">
    <source>
        <dbReference type="RuleBase" id="RU000356"/>
    </source>
</evidence>
<dbReference type="GO" id="GO:0071949">
    <property type="term" value="F:FAD binding"/>
    <property type="evidence" value="ECO:0007669"/>
    <property type="project" value="TreeGrafter"/>
</dbReference>
<evidence type="ECO:0000313" key="8">
    <source>
        <dbReference type="Proteomes" id="UP000577362"/>
    </source>
</evidence>
<comment type="caution">
    <text evidence="7">The sequence shown here is derived from an EMBL/GenBank/DDBJ whole genome shotgun (WGS) entry which is preliminary data.</text>
</comment>
<dbReference type="GO" id="GO:0046872">
    <property type="term" value="F:metal ion binding"/>
    <property type="evidence" value="ECO:0007669"/>
    <property type="project" value="UniProtKB-KW"/>
</dbReference>
<dbReference type="GO" id="GO:0005344">
    <property type="term" value="F:oxygen carrier activity"/>
    <property type="evidence" value="ECO:0007669"/>
    <property type="project" value="UniProtKB-KW"/>
</dbReference>
<dbReference type="Proteomes" id="UP000577362">
    <property type="component" value="Unassembled WGS sequence"/>
</dbReference>
<sequence length="143" mass="15541">MNDETIHLLETSFAEVAAIREPAAALFYERLFANDPSLRSLFGGADMKAQGQKLMAALGFVVGGLRKPATVVPTLESLAIRHLDYGVRDSHYTTVGTALIETLALSFGARFTPELRKAWTEAYDLVSTIMREAAVRSRAPAVA</sequence>
<dbReference type="PANTHER" id="PTHR43396:SF3">
    <property type="entry name" value="FLAVOHEMOPROTEIN"/>
    <property type="match status" value="1"/>
</dbReference>
<keyword evidence="4" id="KW-0408">Iron</keyword>
<evidence type="ECO:0000256" key="4">
    <source>
        <dbReference type="ARBA" id="ARBA00023004"/>
    </source>
</evidence>
<name>A0A840C2U9_9HYPH</name>
<dbReference type="GO" id="GO:0019825">
    <property type="term" value="F:oxygen binding"/>
    <property type="evidence" value="ECO:0007669"/>
    <property type="project" value="InterPro"/>
</dbReference>
<dbReference type="InterPro" id="IPR012292">
    <property type="entry name" value="Globin/Proto"/>
</dbReference>
<keyword evidence="8" id="KW-1185">Reference proteome</keyword>